<organism evidence="1 2">
    <name type="scientific">Hymenobacter polaris</name>
    <dbReference type="NCBI Taxonomy" id="2682546"/>
    <lineage>
        <taxon>Bacteria</taxon>
        <taxon>Pseudomonadati</taxon>
        <taxon>Bacteroidota</taxon>
        <taxon>Cytophagia</taxon>
        <taxon>Cytophagales</taxon>
        <taxon>Hymenobacteraceae</taxon>
        <taxon>Hymenobacter</taxon>
    </lineage>
</organism>
<reference evidence="1 2" key="1">
    <citation type="submission" date="2020-04" db="EMBL/GenBank/DDBJ databases">
        <title>Hymenobacter polaris sp. nov., isolated from Arctic soil.</title>
        <authorList>
            <person name="Dahal R.H."/>
        </authorList>
    </citation>
    <scope>NUCLEOTIDE SEQUENCE [LARGE SCALE GENOMIC DNA]</scope>
    <source>
        <strain evidence="1 2">RP-2-7</strain>
    </source>
</reference>
<name>A0A7Y0AD41_9BACT</name>
<gene>
    <name evidence="1" type="ORF">HHL22_08055</name>
</gene>
<sequence length="112" mass="11391">MATAAILAHLDSTIHSLDQGLAHAKPGAVRSINSWVETLSGAGVPALGTLAEELKHLEDLLASDKATTPQLKKALTSIGKHTSAAAASAEGASVDKIKQIGHLLTEAAASLH</sequence>
<evidence type="ECO:0000313" key="2">
    <source>
        <dbReference type="Proteomes" id="UP000559626"/>
    </source>
</evidence>
<comment type="caution">
    <text evidence="1">The sequence shown here is derived from an EMBL/GenBank/DDBJ whole genome shotgun (WGS) entry which is preliminary data.</text>
</comment>
<dbReference type="EMBL" id="JABBGH010000001">
    <property type="protein sequence ID" value="NML65156.1"/>
    <property type="molecule type" value="Genomic_DNA"/>
</dbReference>
<keyword evidence="2" id="KW-1185">Reference proteome</keyword>
<proteinExistence type="predicted"/>
<dbReference type="RefSeq" id="WP_169530408.1">
    <property type="nucleotide sequence ID" value="NZ_JABBGH010000001.1"/>
</dbReference>
<accession>A0A7Y0AD41</accession>
<protein>
    <submittedName>
        <fullName evidence="1">Uncharacterized protein</fullName>
    </submittedName>
</protein>
<evidence type="ECO:0000313" key="1">
    <source>
        <dbReference type="EMBL" id="NML65156.1"/>
    </source>
</evidence>
<dbReference type="Proteomes" id="UP000559626">
    <property type="component" value="Unassembled WGS sequence"/>
</dbReference>
<dbReference type="AlphaFoldDB" id="A0A7Y0AD41"/>